<dbReference type="PROSITE" id="PS50932">
    <property type="entry name" value="HTH_LACI_2"/>
    <property type="match status" value="1"/>
</dbReference>
<dbReference type="CDD" id="cd06267">
    <property type="entry name" value="PBP1_LacI_sugar_binding-like"/>
    <property type="match status" value="1"/>
</dbReference>
<dbReference type="PRINTS" id="PR00036">
    <property type="entry name" value="HTHLACI"/>
</dbReference>
<dbReference type="Gene3D" id="1.10.260.40">
    <property type="entry name" value="lambda repressor-like DNA-binding domains"/>
    <property type="match status" value="1"/>
</dbReference>
<evidence type="ECO:0000313" key="5">
    <source>
        <dbReference type="EMBL" id="UOF88647.1"/>
    </source>
</evidence>
<evidence type="ECO:0000256" key="2">
    <source>
        <dbReference type="ARBA" id="ARBA00023125"/>
    </source>
</evidence>
<gene>
    <name evidence="5" type="ORF">LSG31_11845</name>
</gene>
<proteinExistence type="predicted"/>
<dbReference type="SMART" id="SM00354">
    <property type="entry name" value="HTH_LACI"/>
    <property type="match status" value="1"/>
</dbReference>
<evidence type="ECO:0000313" key="6">
    <source>
        <dbReference type="Proteomes" id="UP000830167"/>
    </source>
</evidence>
<dbReference type="SUPFAM" id="SSF53822">
    <property type="entry name" value="Periplasmic binding protein-like I"/>
    <property type="match status" value="1"/>
</dbReference>
<keyword evidence="1" id="KW-0805">Transcription regulation</keyword>
<keyword evidence="3" id="KW-0804">Transcription</keyword>
<dbReference type="Pfam" id="PF00356">
    <property type="entry name" value="LacI"/>
    <property type="match status" value="1"/>
</dbReference>
<dbReference type="CDD" id="cd01392">
    <property type="entry name" value="HTH_LacI"/>
    <property type="match status" value="1"/>
</dbReference>
<keyword evidence="6" id="KW-1185">Reference proteome</keyword>
<accession>A0ABY4CDN4</accession>
<keyword evidence="2" id="KW-0238">DNA-binding</keyword>
<organism evidence="5 6">
    <name type="scientific">Fodinisporobacter ferrooxydans</name>
    <dbReference type="NCBI Taxonomy" id="2901836"/>
    <lineage>
        <taxon>Bacteria</taxon>
        <taxon>Bacillati</taxon>
        <taxon>Bacillota</taxon>
        <taxon>Bacilli</taxon>
        <taxon>Bacillales</taxon>
        <taxon>Alicyclobacillaceae</taxon>
        <taxon>Fodinisporobacter</taxon>
    </lineage>
</organism>
<dbReference type="Proteomes" id="UP000830167">
    <property type="component" value="Chromosome"/>
</dbReference>
<dbReference type="PANTHER" id="PTHR30146">
    <property type="entry name" value="LACI-RELATED TRANSCRIPTIONAL REPRESSOR"/>
    <property type="match status" value="1"/>
</dbReference>
<dbReference type="EMBL" id="CP089291">
    <property type="protein sequence ID" value="UOF88647.1"/>
    <property type="molecule type" value="Genomic_DNA"/>
</dbReference>
<dbReference type="InterPro" id="IPR028082">
    <property type="entry name" value="Peripla_BP_I"/>
</dbReference>
<evidence type="ECO:0000256" key="1">
    <source>
        <dbReference type="ARBA" id="ARBA00023015"/>
    </source>
</evidence>
<dbReference type="InterPro" id="IPR001761">
    <property type="entry name" value="Peripla_BP/Lac1_sug-bd_dom"/>
</dbReference>
<dbReference type="InterPro" id="IPR000843">
    <property type="entry name" value="HTH_LacI"/>
</dbReference>
<evidence type="ECO:0000256" key="3">
    <source>
        <dbReference type="ARBA" id="ARBA00023163"/>
    </source>
</evidence>
<sequence>MATIKDVASKAGVAVSTVSRVINSSGYVGEETKKRVLNAMKELRFRPSHIARGLVSGKTYTIGLIIPDIANPFFPEIARGVEDEAIKNNFNVILCNSDWKIDREKMYLSLLLEKWCDGVIIVGSRSEEIDLLRTLGDLPFVSMDRDISSAGHSVWVDNVLGGYTATKHLYSMGYRHVIHISGPLNAPSAVARRKGYELAVKEFALQSPVVVESDYRKSGGFTAVMSILDDSSKERFDAVFAGNDLMAIGVLHAANDRGICIGEELGVIGYDGIPESEDTFPSLTTMFQPGYEMGRRACELLLSEIATPSSRLIKEVFKAELKIRKSTKRS</sequence>
<dbReference type="PANTHER" id="PTHR30146:SF109">
    <property type="entry name" value="HTH-TYPE TRANSCRIPTIONAL REGULATOR GALS"/>
    <property type="match status" value="1"/>
</dbReference>
<dbReference type="InterPro" id="IPR010982">
    <property type="entry name" value="Lambda_DNA-bd_dom_sf"/>
</dbReference>
<dbReference type="SUPFAM" id="SSF47413">
    <property type="entry name" value="lambda repressor-like DNA-binding domains"/>
    <property type="match status" value="1"/>
</dbReference>
<feature type="domain" description="HTH lacI-type" evidence="4">
    <location>
        <begin position="2"/>
        <end position="56"/>
    </location>
</feature>
<dbReference type="RefSeq" id="WP_347435323.1">
    <property type="nucleotide sequence ID" value="NZ_CP089291.1"/>
</dbReference>
<name>A0ABY4CDN4_9BACL</name>
<protein>
    <submittedName>
        <fullName evidence="5">LacI family transcriptional regulator</fullName>
    </submittedName>
</protein>
<reference evidence="5" key="1">
    <citation type="submission" date="2021-12" db="EMBL/GenBank/DDBJ databases">
        <title>Alicyclobacillaceae gen. nov., sp. nov., isolated from chalcocite enrichment system.</title>
        <authorList>
            <person name="Jiang Z."/>
        </authorList>
    </citation>
    <scope>NUCLEOTIDE SEQUENCE</scope>
    <source>
        <strain evidence="5">MYW30-H2</strain>
    </source>
</reference>
<dbReference type="Pfam" id="PF00532">
    <property type="entry name" value="Peripla_BP_1"/>
    <property type="match status" value="1"/>
</dbReference>
<evidence type="ECO:0000259" key="4">
    <source>
        <dbReference type="PROSITE" id="PS50932"/>
    </source>
</evidence>
<dbReference type="Gene3D" id="3.40.50.2300">
    <property type="match status" value="2"/>
</dbReference>